<feature type="domain" description="PH" evidence="1">
    <location>
        <begin position="1"/>
        <end position="22"/>
    </location>
</feature>
<dbReference type="RefSeq" id="WP_073309527.1">
    <property type="nucleotide sequence ID" value="NZ_FQWV01000005.1"/>
</dbReference>
<dbReference type="STRING" id="43928.SAMN05443636_2246"/>
<dbReference type="AlphaFoldDB" id="A0A1M5RMY5"/>
<gene>
    <name evidence="2" type="ORF">SAMN05443636_2246</name>
</gene>
<dbReference type="InterPro" id="IPR036915">
    <property type="entry name" value="Cyclin-like_sf"/>
</dbReference>
<dbReference type="EMBL" id="FQWV01000005">
    <property type="protein sequence ID" value="SHH27273.1"/>
    <property type="molecule type" value="Genomic_DNA"/>
</dbReference>
<dbReference type="Gene3D" id="1.10.472.10">
    <property type="entry name" value="Cyclin-like"/>
    <property type="match status" value="1"/>
</dbReference>
<accession>A0A1M5RMY5</accession>
<name>A0A1M5RMY5_9EURY</name>
<protein>
    <recommendedName>
        <fullName evidence="1">PH domain-containing protein</fullName>
    </recommendedName>
</protein>
<dbReference type="PROSITE" id="PS50003">
    <property type="entry name" value="PH_DOMAIN"/>
    <property type="match status" value="1"/>
</dbReference>
<sequence>MYRASDEVENEEWLSRLQRAAESLELSAEARSNATDMFLSGVPEDDRSKPAMAAAALYAGALIAGDERPQTAVAEAMDVTRLSVQQHWKDVLEDAGFRPPSW</sequence>
<dbReference type="Proteomes" id="UP000184357">
    <property type="component" value="Unassembled WGS sequence"/>
</dbReference>
<evidence type="ECO:0000313" key="3">
    <source>
        <dbReference type="Proteomes" id="UP000184357"/>
    </source>
</evidence>
<evidence type="ECO:0000259" key="1">
    <source>
        <dbReference type="PROSITE" id="PS50003"/>
    </source>
</evidence>
<proteinExistence type="predicted"/>
<keyword evidence="3" id="KW-1185">Reference proteome</keyword>
<dbReference type="OrthoDB" id="291244at2157"/>
<dbReference type="InterPro" id="IPR001849">
    <property type="entry name" value="PH_domain"/>
</dbReference>
<dbReference type="SUPFAM" id="SSF47954">
    <property type="entry name" value="Cyclin-like"/>
    <property type="match status" value="1"/>
</dbReference>
<reference evidence="2 3" key="1">
    <citation type="submission" date="2016-11" db="EMBL/GenBank/DDBJ databases">
        <authorList>
            <person name="Jaros S."/>
            <person name="Januszkiewicz K."/>
            <person name="Wedrychowicz H."/>
        </authorList>
    </citation>
    <scope>NUCLEOTIDE SEQUENCE [LARGE SCALE GENOMIC DNA]</scope>
    <source>
        <strain evidence="2 3">DSM 9297</strain>
    </source>
</reference>
<organism evidence="2 3">
    <name type="scientific">Halobaculum gomorrense</name>
    <dbReference type="NCBI Taxonomy" id="43928"/>
    <lineage>
        <taxon>Archaea</taxon>
        <taxon>Methanobacteriati</taxon>
        <taxon>Methanobacteriota</taxon>
        <taxon>Stenosarchaea group</taxon>
        <taxon>Halobacteria</taxon>
        <taxon>Halobacteriales</taxon>
        <taxon>Haloferacaceae</taxon>
        <taxon>Halobaculum</taxon>
    </lineage>
</organism>
<evidence type="ECO:0000313" key="2">
    <source>
        <dbReference type="EMBL" id="SHH27273.1"/>
    </source>
</evidence>